<dbReference type="HAMAP" id="MF_00821">
    <property type="entry name" value="SecB"/>
    <property type="match status" value="1"/>
</dbReference>
<keyword evidence="6" id="KW-0963">Cytoplasm</keyword>
<dbReference type="GO" id="GO:0051262">
    <property type="term" value="P:protein tetramerization"/>
    <property type="evidence" value="ECO:0007669"/>
    <property type="project" value="InterPro"/>
</dbReference>
<keyword evidence="2 6" id="KW-0813">Transport</keyword>
<organism evidence="7 8">
    <name type="scientific">Phreatobacter stygius</name>
    <dbReference type="NCBI Taxonomy" id="1940610"/>
    <lineage>
        <taxon>Bacteria</taxon>
        <taxon>Pseudomonadati</taxon>
        <taxon>Pseudomonadota</taxon>
        <taxon>Alphaproteobacteria</taxon>
        <taxon>Hyphomicrobiales</taxon>
        <taxon>Phreatobacteraceae</taxon>
        <taxon>Phreatobacter</taxon>
    </lineage>
</organism>
<dbReference type="NCBIfam" id="NF004392">
    <property type="entry name" value="PRK05751.1-3"/>
    <property type="match status" value="1"/>
</dbReference>
<dbReference type="Proteomes" id="UP000298781">
    <property type="component" value="Chromosome"/>
</dbReference>
<keyword evidence="5 6" id="KW-0143">Chaperone</keyword>
<comment type="function">
    <text evidence="6">One of the proteins required for the normal export of preproteins out of the cell cytoplasm. It is a molecular chaperone that binds to a subset of precursor proteins, maintaining them in a translocation-competent state. It also specifically binds to its receptor SecA.</text>
</comment>
<dbReference type="OrthoDB" id="9795145at2"/>
<comment type="subcellular location">
    <subcellularLocation>
        <location evidence="6">Cytoplasm</location>
    </subcellularLocation>
</comment>
<proteinExistence type="inferred from homology"/>
<evidence type="ECO:0000256" key="6">
    <source>
        <dbReference type="HAMAP-Rule" id="MF_00821"/>
    </source>
</evidence>
<dbReference type="EMBL" id="CP039690">
    <property type="protein sequence ID" value="QCI65336.1"/>
    <property type="molecule type" value="Genomic_DNA"/>
</dbReference>
<dbReference type="PANTHER" id="PTHR36918">
    <property type="match status" value="1"/>
</dbReference>
<dbReference type="Gene3D" id="3.10.420.10">
    <property type="entry name" value="SecB-like"/>
    <property type="match status" value="1"/>
</dbReference>
<evidence type="ECO:0000313" key="7">
    <source>
        <dbReference type="EMBL" id="QCI65336.1"/>
    </source>
</evidence>
<dbReference type="GO" id="GO:0005737">
    <property type="term" value="C:cytoplasm"/>
    <property type="evidence" value="ECO:0007669"/>
    <property type="project" value="UniProtKB-SubCell"/>
</dbReference>
<protein>
    <recommendedName>
        <fullName evidence="6">Protein-export protein SecB</fullName>
    </recommendedName>
</protein>
<keyword evidence="4 6" id="KW-0811">Translocation</keyword>
<reference evidence="7 8" key="1">
    <citation type="submission" date="2019-04" db="EMBL/GenBank/DDBJ databases">
        <title>Phreatobacter aquaticus sp. nov.</title>
        <authorList>
            <person name="Choi A."/>
        </authorList>
    </citation>
    <scope>NUCLEOTIDE SEQUENCE [LARGE SCALE GENOMIC DNA]</scope>
    <source>
        <strain evidence="7 8">KCTC 52518</strain>
    </source>
</reference>
<gene>
    <name evidence="6 7" type="primary">secB</name>
    <name evidence="7" type="ORF">E8M01_14630</name>
</gene>
<accession>A0A4D7B6J8</accession>
<dbReference type="GO" id="GO:0006457">
    <property type="term" value="P:protein folding"/>
    <property type="evidence" value="ECO:0007669"/>
    <property type="project" value="UniProtKB-UniRule"/>
</dbReference>
<dbReference type="GO" id="GO:0015031">
    <property type="term" value="P:protein transport"/>
    <property type="evidence" value="ECO:0007669"/>
    <property type="project" value="UniProtKB-UniRule"/>
</dbReference>
<comment type="similarity">
    <text evidence="1 6">Belongs to the SecB family.</text>
</comment>
<dbReference type="GO" id="GO:0051082">
    <property type="term" value="F:unfolded protein binding"/>
    <property type="evidence" value="ECO:0007669"/>
    <property type="project" value="InterPro"/>
</dbReference>
<evidence type="ECO:0000256" key="2">
    <source>
        <dbReference type="ARBA" id="ARBA00022448"/>
    </source>
</evidence>
<dbReference type="Pfam" id="PF02556">
    <property type="entry name" value="SecB"/>
    <property type="match status" value="1"/>
</dbReference>
<evidence type="ECO:0000256" key="1">
    <source>
        <dbReference type="ARBA" id="ARBA00009990"/>
    </source>
</evidence>
<keyword evidence="3 6" id="KW-0653">Protein transport</keyword>
<comment type="subunit">
    <text evidence="6">Homotetramer, a dimer of dimers. One homotetramer interacts with 1 SecA dimer.</text>
</comment>
<dbReference type="InterPro" id="IPR003708">
    <property type="entry name" value="SecB"/>
</dbReference>
<dbReference type="InterPro" id="IPR035958">
    <property type="entry name" value="SecB-like_sf"/>
</dbReference>
<dbReference type="SUPFAM" id="SSF54611">
    <property type="entry name" value="SecB-like"/>
    <property type="match status" value="1"/>
</dbReference>
<evidence type="ECO:0000256" key="5">
    <source>
        <dbReference type="ARBA" id="ARBA00023186"/>
    </source>
</evidence>
<dbReference type="AlphaFoldDB" id="A0A4D7B6J8"/>
<evidence type="ECO:0000256" key="4">
    <source>
        <dbReference type="ARBA" id="ARBA00023010"/>
    </source>
</evidence>
<name>A0A4D7B6J8_9HYPH</name>
<sequence length="160" mass="17629">MTPNGGNETEAAPQLNVLAQYIKDLSFENPNAPRSLMPQQEQPAINIQINVNANPMSETEFQIELTIDGDARTKDLILFKFELVYGGIFRIAGVPAEAVHPIVLIECPRLLFPFARQIIANSTRDGGFPPLYLDPVDFAALYRQRIAENPQAPAGPALTQ</sequence>
<dbReference type="KEGG" id="pstg:E8M01_14630"/>
<dbReference type="PRINTS" id="PR01594">
    <property type="entry name" value="SECBCHAPRONE"/>
</dbReference>
<keyword evidence="8" id="KW-1185">Reference proteome</keyword>
<evidence type="ECO:0000256" key="3">
    <source>
        <dbReference type="ARBA" id="ARBA00022927"/>
    </source>
</evidence>
<dbReference type="PANTHER" id="PTHR36918:SF1">
    <property type="entry name" value="PROTEIN-EXPORT PROTEIN SECB"/>
    <property type="match status" value="1"/>
</dbReference>
<dbReference type="RefSeq" id="WP_136960783.1">
    <property type="nucleotide sequence ID" value="NZ_CP039690.1"/>
</dbReference>
<dbReference type="NCBIfam" id="TIGR00809">
    <property type="entry name" value="secB"/>
    <property type="match status" value="1"/>
</dbReference>
<evidence type="ECO:0000313" key="8">
    <source>
        <dbReference type="Proteomes" id="UP000298781"/>
    </source>
</evidence>